<evidence type="ECO:0000313" key="5">
    <source>
        <dbReference type="EMBL" id="MBO8467319.1"/>
    </source>
</evidence>
<reference evidence="5" key="1">
    <citation type="submission" date="2020-10" db="EMBL/GenBank/DDBJ databases">
        <authorList>
            <person name="Gilroy R."/>
        </authorList>
    </citation>
    <scope>NUCLEOTIDE SEQUENCE</scope>
    <source>
        <strain evidence="5">B1-15692</strain>
    </source>
</reference>
<evidence type="ECO:0000256" key="1">
    <source>
        <dbReference type="ARBA" id="ARBA00006611"/>
    </source>
</evidence>
<dbReference type="Proteomes" id="UP000823660">
    <property type="component" value="Unassembled WGS sequence"/>
</dbReference>
<keyword evidence="3" id="KW-0067">ATP-binding</keyword>
<evidence type="ECO:0000313" key="6">
    <source>
        <dbReference type="Proteomes" id="UP000823660"/>
    </source>
</evidence>
<dbReference type="Pfam" id="PF00437">
    <property type="entry name" value="T2SSE"/>
    <property type="match status" value="1"/>
</dbReference>
<sequence length="484" mass="53898">MTVKHEIQTEALQLFSAEEASYYRLLPCRKESGNRVTCLGEEGRDYSETIAEIKSIYGFDIIIETVRTEELTRLSGSYYRLRADVPADGTSTAMTDGEDSVTALIAEAFSMKASDIHLEPAENRCRVRFRIDGRLMERHVVQKSAYPAIVNRIKIMSGLDISEKRLPQDGRILYSRDGIRFDIRTSVMPTIHGEKIVLRLLSSDRERLSLENLGFDRRQYRDYVDGVSRPHGMILISGPTGSGKSTTLYATLEKLNRPESNILTIEDPVEYTLEGISQVQLKEGIGLTFPVALRTFLRQDPDIIMLGEIRDEETAEMAVRSSLTGHLLLSTLHTNSAWGCITRLTDMGIHPYLLSETLAVCVAQRLVRLLCPHCKRPVQPPEGFLDKTAASGTVSTFGAAGCGRCYFTGYSGRKAIYEVIAMDSGLKDAVRKNSPDTDRMLKERGVKTLKDSALALYFSGETSIEEIYPIISSATADSHLTTES</sequence>
<evidence type="ECO:0000259" key="4">
    <source>
        <dbReference type="PROSITE" id="PS00662"/>
    </source>
</evidence>
<comment type="similarity">
    <text evidence="1">Belongs to the GSP E family.</text>
</comment>
<dbReference type="GO" id="GO:0005524">
    <property type="term" value="F:ATP binding"/>
    <property type="evidence" value="ECO:0007669"/>
    <property type="project" value="UniProtKB-KW"/>
</dbReference>
<dbReference type="InterPro" id="IPR001482">
    <property type="entry name" value="T2SS/T4SS_dom"/>
</dbReference>
<evidence type="ECO:0000256" key="2">
    <source>
        <dbReference type="ARBA" id="ARBA00022741"/>
    </source>
</evidence>
<dbReference type="SUPFAM" id="SSF52540">
    <property type="entry name" value="P-loop containing nucleoside triphosphate hydrolases"/>
    <property type="match status" value="1"/>
</dbReference>
<dbReference type="EMBL" id="JADIMH010000033">
    <property type="protein sequence ID" value="MBO8467319.1"/>
    <property type="molecule type" value="Genomic_DNA"/>
</dbReference>
<dbReference type="InterPro" id="IPR027417">
    <property type="entry name" value="P-loop_NTPase"/>
</dbReference>
<dbReference type="PANTHER" id="PTHR30258:SF3">
    <property type="entry name" value="SLL1921 PROTEIN"/>
    <property type="match status" value="1"/>
</dbReference>
<keyword evidence="2" id="KW-0547">Nucleotide-binding</keyword>
<feature type="domain" description="Bacterial type II secretion system protein E" evidence="4">
    <location>
        <begin position="297"/>
        <end position="311"/>
    </location>
</feature>
<dbReference type="GO" id="GO:0005886">
    <property type="term" value="C:plasma membrane"/>
    <property type="evidence" value="ECO:0007669"/>
    <property type="project" value="TreeGrafter"/>
</dbReference>
<comment type="caution">
    <text evidence="5">The sequence shown here is derived from an EMBL/GenBank/DDBJ whole genome shotgun (WGS) entry which is preliminary data.</text>
</comment>
<organism evidence="5 6">
    <name type="scientific">Candidatus Cryptobacteroides faecipullorum</name>
    <dbReference type="NCBI Taxonomy" id="2840764"/>
    <lineage>
        <taxon>Bacteria</taxon>
        <taxon>Pseudomonadati</taxon>
        <taxon>Bacteroidota</taxon>
        <taxon>Bacteroidia</taxon>
        <taxon>Bacteroidales</taxon>
        <taxon>Candidatus Cryptobacteroides</taxon>
    </lineage>
</organism>
<dbReference type="GO" id="GO:0016887">
    <property type="term" value="F:ATP hydrolysis activity"/>
    <property type="evidence" value="ECO:0007669"/>
    <property type="project" value="TreeGrafter"/>
</dbReference>
<protein>
    <submittedName>
        <fullName evidence="5">Type II/IV secretion system protein</fullName>
    </submittedName>
</protein>
<accession>A0A9D9I8R0</accession>
<name>A0A9D9I8R0_9BACT</name>
<dbReference type="Gene3D" id="3.40.50.300">
    <property type="entry name" value="P-loop containing nucleotide triphosphate hydrolases"/>
    <property type="match status" value="1"/>
</dbReference>
<dbReference type="PANTHER" id="PTHR30258">
    <property type="entry name" value="TYPE II SECRETION SYSTEM PROTEIN GSPE-RELATED"/>
    <property type="match status" value="1"/>
</dbReference>
<evidence type="ECO:0000256" key="3">
    <source>
        <dbReference type="ARBA" id="ARBA00022840"/>
    </source>
</evidence>
<reference evidence="5" key="2">
    <citation type="journal article" date="2021" name="PeerJ">
        <title>Extensive microbial diversity within the chicken gut microbiome revealed by metagenomics and culture.</title>
        <authorList>
            <person name="Gilroy R."/>
            <person name="Ravi A."/>
            <person name="Getino M."/>
            <person name="Pursley I."/>
            <person name="Horton D.L."/>
            <person name="Alikhan N.F."/>
            <person name="Baker D."/>
            <person name="Gharbi K."/>
            <person name="Hall N."/>
            <person name="Watson M."/>
            <person name="Adriaenssens E.M."/>
            <person name="Foster-Nyarko E."/>
            <person name="Jarju S."/>
            <person name="Secka A."/>
            <person name="Antonio M."/>
            <person name="Oren A."/>
            <person name="Chaudhuri R.R."/>
            <person name="La Ragione R."/>
            <person name="Hildebrand F."/>
            <person name="Pallen M.J."/>
        </authorList>
    </citation>
    <scope>NUCLEOTIDE SEQUENCE</scope>
    <source>
        <strain evidence="5">B1-15692</strain>
    </source>
</reference>
<dbReference type="CDD" id="cd01129">
    <property type="entry name" value="PulE-GspE-like"/>
    <property type="match status" value="1"/>
</dbReference>
<dbReference type="PROSITE" id="PS00662">
    <property type="entry name" value="T2SP_E"/>
    <property type="match status" value="1"/>
</dbReference>
<dbReference type="AlphaFoldDB" id="A0A9D9I8R0"/>
<gene>
    <name evidence="5" type="ORF">IAB99_06110</name>
</gene>
<dbReference type="Gene3D" id="3.30.450.90">
    <property type="match status" value="1"/>
</dbReference>
<proteinExistence type="inferred from homology"/>